<accession>A0AAV6IPU1</accession>
<sequence>MLEGFLVGPGLDGEVWLGVEAHSEYDDGEEAREVVRELQVLPLPRLPRQRQLVEEAAVWAILVARGGPAAGTVSAAASEAEGGA</sequence>
<evidence type="ECO:0000313" key="2">
    <source>
        <dbReference type="Proteomes" id="UP000823749"/>
    </source>
</evidence>
<name>A0AAV6IPU1_9ERIC</name>
<dbReference type="AlphaFoldDB" id="A0AAV6IPU1"/>
<gene>
    <name evidence="1" type="ORF">RHGRI_029357</name>
</gene>
<dbReference type="Proteomes" id="UP000823749">
    <property type="component" value="Chromosome 10"/>
</dbReference>
<reference evidence="1" key="1">
    <citation type="submission" date="2020-08" db="EMBL/GenBank/DDBJ databases">
        <title>Plant Genome Project.</title>
        <authorList>
            <person name="Zhang R.-G."/>
        </authorList>
    </citation>
    <scope>NUCLEOTIDE SEQUENCE</scope>
    <source>
        <strain evidence="1">WSP0</strain>
        <tissue evidence="1">Leaf</tissue>
    </source>
</reference>
<keyword evidence="2" id="KW-1185">Reference proteome</keyword>
<protein>
    <submittedName>
        <fullName evidence="1">Uncharacterized protein</fullName>
    </submittedName>
</protein>
<comment type="caution">
    <text evidence="1">The sequence shown here is derived from an EMBL/GenBank/DDBJ whole genome shotgun (WGS) entry which is preliminary data.</text>
</comment>
<dbReference type="EMBL" id="JACTNZ010000010">
    <property type="protein sequence ID" value="KAG5528649.1"/>
    <property type="molecule type" value="Genomic_DNA"/>
</dbReference>
<organism evidence="1 2">
    <name type="scientific">Rhododendron griersonianum</name>
    <dbReference type="NCBI Taxonomy" id="479676"/>
    <lineage>
        <taxon>Eukaryota</taxon>
        <taxon>Viridiplantae</taxon>
        <taxon>Streptophyta</taxon>
        <taxon>Embryophyta</taxon>
        <taxon>Tracheophyta</taxon>
        <taxon>Spermatophyta</taxon>
        <taxon>Magnoliopsida</taxon>
        <taxon>eudicotyledons</taxon>
        <taxon>Gunneridae</taxon>
        <taxon>Pentapetalae</taxon>
        <taxon>asterids</taxon>
        <taxon>Ericales</taxon>
        <taxon>Ericaceae</taxon>
        <taxon>Ericoideae</taxon>
        <taxon>Rhodoreae</taxon>
        <taxon>Rhododendron</taxon>
    </lineage>
</organism>
<proteinExistence type="predicted"/>
<evidence type="ECO:0000313" key="1">
    <source>
        <dbReference type="EMBL" id="KAG5528649.1"/>
    </source>
</evidence>